<dbReference type="AlphaFoldDB" id="A0AAV2CL56"/>
<gene>
    <name evidence="2" type="ORF">LTRI10_LOCUS4184</name>
</gene>
<evidence type="ECO:0000259" key="1">
    <source>
        <dbReference type="Pfam" id="PF13966"/>
    </source>
</evidence>
<organism evidence="2 3">
    <name type="scientific">Linum trigynum</name>
    <dbReference type="NCBI Taxonomy" id="586398"/>
    <lineage>
        <taxon>Eukaryota</taxon>
        <taxon>Viridiplantae</taxon>
        <taxon>Streptophyta</taxon>
        <taxon>Embryophyta</taxon>
        <taxon>Tracheophyta</taxon>
        <taxon>Spermatophyta</taxon>
        <taxon>Magnoliopsida</taxon>
        <taxon>eudicotyledons</taxon>
        <taxon>Gunneridae</taxon>
        <taxon>Pentapetalae</taxon>
        <taxon>rosids</taxon>
        <taxon>fabids</taxon>
        <taxon>Malpighiales</taxon>
        <taxon>Linaceae</taxon>
        <taxon>Linum</taxon>
    </lineage>
</organism>
<keyword evidence="3" id="KW-1185">Reference proteome</keyword>
<evidence type="ECO:0000313" key="2">
    <source>
        <dbReference type="EMBL" id="CAL1356480.1"/>
    </source>
</evidence>
<dbReference type="EMBL" id="OZ034813">
    <property type="protein sequence ID" value="CAL1356480.1"/>
    <property type="molecule type" value="Genomic_DNA"/>
</dbReference>
<reference evidence="2 3" key="1">
    <citation type="submission" date="2024-04" db="EMBL/GenBank/DDBJ databases">
        <authorList>
            <person name="Fracassetti M."/>
        </authorList>
    </citation>
    <scope>NUCLEOTIDE SEQUENCE [LARGE SCALE GENOMIC DNA]</scope>
</reference>
<dbReference type="Pfam" id="PF13966">
    <property type="entry name" value="zf-RVT"/>
    <property type="match status" value="1"/>
</dbReference>
<evidence type="ECO:0000313" key="3">
    <source>
        <dbReference type="Proteomes" id="UP001497516"/>
    </source>
</evidence>
<dbReference type="InterPro" id="IPR026960">
    <property type="entry name" value="RVT-Znf"/>
</dbReference>
<name>A0AAV2CL56_9ROSI</name>
<sequence length="91" mass="10499">MNVGWRKLWKLNVPGKIKVFLWKVAHNIVPVGVKIRKKSIRRGYECPNCGMKETLKQCLVNCSWEESSQKLLLQTCSIWLIPSPAKNGFSR</sequence>
<protein>
    <recommendedName>
        <fullName evidence="1">Reverse transcriptase zinc-binding domain-containing protein</fullName>
    </recommendedName>
</protein>
<feature type="domain" description="Reverse transcriptase zinc-binding" evidence="1">
    <location>
        <begin position="5"/>
        <end position="65"/>
    </location>
</feature>
<dbReference type="Proteomes" id="UP001497516">
    <property type="component" value="Chromosome 1"/>
</dbReference>
<proteinExistence type="predicted"/>
<accession>A0AAV2CL56</accession>